<keyword evidence="5" id="KW-1185">Reference proteome</keyword>
<dbReference type="RefSeq" id="WP_133439847.1">
    <property type="nucleotide sequence ID" value="NZ_CP037954.1"/>
</dbReference>
<dbReference type="SUPFAM" id="SSF53474">
    <property type="entry name" value="alpha/beta-Hydrolases"/>
    <property type="match status" value="1"/>
</dbReference>
<keyword evidence="2" id="KW-1133">Transmembrane helix</keyword>
<dbReference type="OrthoDB" id="9777975at2"/>
<keyword evidence="1" id="KW-0378">Hydrolase</keyword>
<dbReference type="InterPro" id="IPR049492">
    <property type="entry name" value="BD-FAE-like_dom"/>
</dbReference>
<dbReference type="InterPro" id="IPR029058">
    <property type="entry name" value="AB_hydrolase_fold"/>
</dbReference>
<dbReference type="Pfam" id="PF20434">
    <property type="entry name" value="BD-FAE"/>
    <property type="match status" value="1"/>
</dbReference>
<evidence type="ECO:0000313" key="4">
    <source>
        <dbReference type="EMBL" id="QBO58414.1"/>
    </source>
</evidence>
<dbReference type="Proteomes" id="UP000294419">
    <property type="component" value="Chromosome"/>
</dbReference>
<dbReference type="GO" id="GO:0016787">
    <property type="term" value="F:hydrolase activity"/>
    <property type="evidence" value="ECO:0007669"/>
    <property type="project" value="UniProtKB-KW"/>
</dbReference>
<evidence type="ECO:0000256" key="2">
    <source>
        <dbReference type="SAM" id="Phobius"/>
    </source>
</evidence>
<dbReference type="InterPro" id="IPR050300">
    <property type="entry name" value="GDXG_lipolytic_enzyme"/>
</dbReference>
<feature type="transmembrane region" description="Helical" evidence="2">
    <location>
        <begin position="7"/>
        <end position="26"/>
    </location>
</feature>
<protein>
    <recommendedName>
        <fullName evidence="3">BD-FAE-like domain-containing protein</fullName>
    </recommendedName>
</protein>
<name>A0A4V1AL38_9FLAO</name>
<evidence type="ECO:0000313" key="5">
    <source>
        <dbReference type="Proteomes" id="UP000294419"/>
    </source>
</evidence>
<dbReference type="PANTHER" id="PTHR48081:SF33">
    <property type="entry name" value="KYNURENINE FORMAMIDASE"/>
    <property type="match status" value="1"/>
</dbReference>
<accession>A0A4V1AL38</accession>
<evidence type="ECO:0000256" key="1">
    <source>
        <dbReference type="ARBA" id="ARBA00022801"/>
    </source>
</evidence>
<keyword evidence="2" id="KW-0472">Membrane</keyword>
<sequence>MKKIIIIVRAVTTLIPTIVFTCFFTINASGQSRDTSNPVRPSVNKNVEEYDTFGYLGKEYALSVINGFKERSKPIYEKYILHSDIPYGLGKRETFDHFHNPAFDKNPEGVFIFIHGGYWQGEVKESYAFVAKQLLERNIDVILIEYDLTRDNEKFGEQIPRVSMTAIVNELGNALDKIQVHLSNSFKESASQIPVYVSGHSAGGHLAAIVKDHPLITGAAMPISGIFDLVPISKTKKIGRPLQLNLLEASKLSPINNLLPAMDQSVPVFLYYGADEQPELVNQSKNYHKLLKRKKYKTDIKAIPAADHFTVLIDLFEKENSVLLKEIFNAKSK</sequence>
<dbReference type="Gene3D" id="3.40.50.1820">
    <property type="entry name" value="alpha/beta hydrolase"/>
    <property type="match status" value="1"/>
</dbReference>
<organism evidence="4 5">
    <name type="scientific">Chryseobacterium salivictor</name>
    <dbReference type="NCBI Taxonomy" id="2547600"/>
    <lineage>
        <taxon>Bacteria</taxon>
        <taxon>Pseudomonadati</taxon>
        <taxon>Bacteroidota</taxon>
        <taxon>Flavobacteriia</taxon>
        <taxon>Flavobacteriales</taxon>
        <taxon>Weeksellaceae</taxon>
        <taxon>Chryseobacterium group</taxon>
        <taxon>Chryseobacterium</taxon>
    </lineage>
</organism>
<proteinExistence type="predicted"/>
<keyword evidence="2" id="KW-0812">Transmembrane</keyword>
<feature type="domain" description="BD-FAE-like" evidence="3">
    <location>
        <begin position="100"/>
        <end position="209"/>
    </location>
</feature>
<dbReference type="AlphaFoldDB" id="A0A4V1AL38"/>
<evidence type="ECO:0000259" key="3">
    <source>
        <dbReference type="Pfam" id="PF20434"/>
    </source>
</evidence>
<dbReference type="KEGG" id="csal:NBC122_01599"/>
<gene>
    <name evidence="4" type="ORF">NBC122_01599</name>
</gene>
<reference evidence="4 5" key="1">
    <citation type="submission" date="2019-03" db="EMBL/GenBank/DDBJ databases">
        <authorList>
            <person name="Kim H."/>
            <person name="Yu S.-M."/>
        </authorList>
    </citation>
    <scope>NUCLEOTIDE SEQUENCE [LARGE SCALE GENOMIC DNA]</scope>
    <source>
        <strain evidence="4 5">NBC122</strain>
    </source>
</reference>
<dbReference type="EMBL" id="CP037954">
    <property type="protein sequence ID" value="QBO58414.1"/>
    <property type="molecule type" value="Genomic_DNA"/>
</dbReference>
<dbReference type="PANTHER" id="PTHR48081">
    <property type="entry name" value="AB HYDROLASE SUPERFAMILY PROTEIN C4A8.06C"/>
    <property type="match status" value="1"/>
</dbReference>